<evidence type="ECO:0000313" key="1">
    <source>
        <dbReference type="EMBL" id="KRR18063.1"/>
    </source>
</evidence>
<organism evidence="1 2">
    <name type="scientific">Bradyrhizobium lablabi</name>
    <dbReference type="NCBI Taxonomy" id="722472"/>
    <lineage>
        <taxon>Bacteria</taxon>
        <taxon>Pseudomonadati</taxon>
        <taxon>Pseudomonadota</taxon>
        <taxon>Alphaproteobacteria</taxon>
        <taxon>Hyphomicrobiales</taxon>
        <taxon>Nitrobacteraceae</taxon>
        <taxon>Bradyrhizobium</taxon>
    </lineage>
</organism>
<reference evidence="1 2" key="1">
    <citation type="submission" date="2014-03" db="EMBL/GenBank/DDBJ databases">
        <title>Bradyrhizobium valentinum sp. nov., isolated from effective nodules of Lupinus mariae-josephae, a lupine endemic of basic-lime soils in Eastern Spain.</title>
        <authorList>
            <person name="Duran D."/>
            <person name="Rey L."/>
            <person name="Navarro A."/>
            <person name="Busquets A."/>
            <person name="Imperial J."/>
            <person name="Ruiz-Argueso T."/>
        </authorList>
    </citation>
    <scope>NUCLEOTIDE SEQUENCE [LARGE SCALE GENOMIC DNA]</scope>
    <source>
        <strain evidence="1 2">CCBAU 23086</strain>
    </source>
</reference>
<dbReference type="EMBL" id="LLYB01000112">
    <property type="protein sequence ID" value="KRR18063.1"/>
    <property type="molecule type" value="Genomic_DNA"/>
</dbReference>
<proteinExistence type="predicted"/>
<name>A0A0R3MIX4_9BRAD</name>
<sequence length="86" mass="9679">MPTLVFSATSARSAEKFRKQAWLEEELRPYCSGGHPVWDGKAELTVRRANPAESAELEIGRKWAEAEGDDTKFVFAFLIPIDPLQN</sequence>
<accession>A0A0R3MIX4</accession>
<comment type="caution">
    <text evidence="1">The sequence shown here is derived from an EMBL/GenBank/DDBJ whole genome shotgun (WGS) entry which is preliminary data.</text>
</comment>
<dbReference type="AlphaFoldDB" id="A0A0R3MIX4"/>
<dbReference type="Proteomes" id="UP000051660">
    <property type="component" value="Unassembled WGS sequence"/>
</dbReference>
<evidence type="ECO:0000313" key="2">
    <source>
        <dbReference type="Proteomes" id="UP000051660"/>
    </source>
</evidence>
<protein>
    <submittedName>
        <fullName evidence="1">Uncharacterized protein</fullName>
    </submittedName>
</protein>
<gene>
    <name evidence="1" type="ORF">CQ14_41055</name>
</gene>